<dbReference type="InterPro" id="IPR014347">
    <property type="entry name" value="Tautomerase/MIF_sf"/>
</dbReference>
<comment type="caution">
    <text evidence="1">The sequence shown here is derived from an EMBL/GenBank/DDBJ whole genome shotgun (WGS) entry which is preliminary data.</text>
</comment>
<accession>A0A367ENK1</accession>
<name>A0A367ENK1_9ACTN</name>
<dbReference type="OrthoDB" id="4990855at2"/>
<keyword evidence="2" id="KW-1185">Reference proteome</keyword>
<gene>
    <name evidence="1" type="ORF">DQ392_11450</name>
</gene>
<dbReference type="Gene3D" id="3.30.429.10">
    <property type="entry name" value="Macrophage Migration Inhibitory Factor"/>
    <property type="match status" value="2"/>
</dbReference>
<dbReference type="Proteomes" id="UP000253507">
    <property type="component" value="Unassembled WGS sequence"/>
</dbReference>
<sequence>MPHFEVQIHEAALGGEDSPVSARLVEGLTEAALTVYPESFREIVAVELTGVERGRWGVGGKLTEEPSPIVTLRSKEAMFHHPDFAQAPGKLISAITDAVVAVLGESVRERVTVRLVGVPAGRAGVGGRLE</sequence>
<dbReference type="RefSeq" id="WP_114015448.1">
    <property type="nucleotide sequence ID" value="NZ_QOIM01000030.1"/>
</dbReference>
<protein>
    <recommendedName>
        <fullName evidence="3">4-oxalocrotonate tautomerase domain-containing protein</fullName>
    </recommendedName>
</protein>
<organism evidence="1 2">
    <name type="scientific">Streptomyces reniochalinae</name>
    <dbReference type="NCBI Taxonomy" id="2250578"/>
    <lineage>
        <taxon>Bacteria</taxon>
        <taxon>Bacillati</taxon>
        <taxon>Actinomycetota</taxon>
        <taxon>Actinomycetes</taxon>
        <taxon>Kitasatosporales</taxon>
        <taxon>Streptomycetaceae</taxon>
        <taxon>Streptomyces</taxon>
    </lineage>
</organism>
<proteinExistence type="predicted"/>
<reference evidence="1 2" key="1">
    <citation type="submission" date="2018-06" db="EMBL/GenBank/DDBJ databases">
        <title>Streptomyces reniochalinae sp. nov. and Streptomyces diacarnus sp. nov. from marine sponges.</title>
        <authorList>
            <person name="Li L."/>
        </authorList>
    </citation>
    <scope>NUCLEOTIDE SEQUENCE [LARGE SCALE GENOMIC DNA]</scope>
    <source>
        <strain evidence="1 2">LHW50302</strain>
    </source>
</reference>
<evidence type="ECO:0000313" key="2">
    <source>
        <dbReference type="Proteomes" id="UP000253507"/>
    </source>
</evidence>
<evidence type="ECO:0000313" key="1">
    <source>
        <dbReference type="EMBL" id="RCG19282.1"/>
    </source>
</evidence>
<evidence type="ECO:0008006" key="3">
    <source>
        <dbReference type="Google" id="ProtNLM"/>
    </source>
</evidence>
<dbReference type="AlphaFoldDB" id="A0A367ENK1"/>
<dbReference type="EMBL" id="QOIM01000030">
    <property type="protein sequence ID" value="RCG19282.1"/>
    <property type="molecule type" value="Genomic_DNA"/>
</dbReference>